<organism evidence="1 2">
    <name type="scientific">Stylosanthes scabra</name>
    <dbReference type="NCBI Taxonomy" id="79078"/>
    <lineage>
        <taxon>Eukaryota</taxon>
        <taxon>Viridiplantae</taxon>
        <taxon>Streptophyta</taxon>
        <taxon>Embryophyta</taxon>
        <taxon>Tracheophyta</taxon>
        <taxon>Spermatophyta</taxon>
        <taxon>Magnoliopsida</taxon>
        <taxon>eudicotyledons</taxon>
        <taxon>Gunneridae</taxon>
        <taxon>Pentapetalae</taxon>
        <taxon>rosids</taxon>
        <taxon>fabids</taxon>
        <taxon>Fabales</taxon>
        <taxon>Fabaceae</taxon>
        <taxon>Papilionoideae</taxon>
        <taxon>50 kb inversion clade</taxon>
        <taxon>dalbergioids sensu lato</taxon>
        <taxon>Dalbergieae</taxon>
        <taxon>Pterocarpus clade</taxon>
        <taxon>Stylosanthes</taxon>
    </lineage>
</organism>
<evidence type="ECO:0000313" key="2">
    <source>
        <dbReference type="Proteomes" id="UP001341840"/>
    </source>
</evidence>
<dbReference type="Proteomes" id="UP001341840">
    <property type="component" value="Unassembled WGS sequence"/>
</dbReference>
<accession>A0ABU6QWE1</accession>
<reference evidence="1 2" key="1">
    <citation type="journal article" date="2023" name="Plants (Basel)">
        <title>Bridging the Gap: Combining Genomics and Transcriptomics Approaches to Understand Stylosanthes scabra, an Orphan Legume from the Brazilian Caatinga.</title>
        <authorList>
            <person name="Ferreira-Neto J.R.C."/>
            <person name="da Silva M.D."/>
            <person name="Binneck E."/>
            <person name="de Melo N.F."/>
            <person name="da Silva R.H."/>
            <person name="de Melo A.L.T.M."/>
            <person name="Pandolfi V."/>
            <person name="Bustamante F.O."/>
            <person name="Brasileiro-Vidal A.C."/>
            <person name="Benko-Iseppon A.M."/>
        </authorList>
    </citation>
    <scope>NUCLEOTIDE SEQUENCE [LARGE SCALE GENOMIC DNA]</scope>
    <source>
        <tissue evidence="1">Leaves</tissue>
    </source>
</reference>
<comment type="caution">
    <text evidence="1">The sequence shown here is derived from an EMBL/GenBank/DDBJ whole genome shotgun (WGS) entry which is preliminary data.</text>
</comment>
<protein>
    <submittedName>
        <fullName evidence="1">Uncharacterized protein</fullName>
    </submittedName>
</protein>
<sequence length="142" mass="15787">MDPIQPSNHDRDSASLIAYLCEIVTQFGILHGCSVSSFSPTVQADRPIVANDLIRQKGVPFAKEKLHCWICKHTDRDLFCPMGFRRSTFGVAPSTFVFEIGGMGAGGNLSRVVTVINTPLDGEMETHFRRVVIEECCWKSKI</sequence>
<evidence type="ECO:0000313" key="1">
    <source>
        <dbReference type="EMBL" id="MED6115324.1"/>
    </source>
</evidence>
<keyword evidence="2" id="KW-1185">Reference proteome</keyword>
<gene>
    <name evidence="1" type="ORF">PIB30_089371</name>
</gene>
<dbReference type="EMBL" id="JASCZI010001669">
    <property type="protein sequence ID" value="MED6115324.1"/>
    <property type="molecule type" value="Genomic_DNA"/>
</dbReference>
<name>A0ABU6QWE1_9FABA</name>
<proteinExistence type="predicted"/>